<dbReference type="EMBL" id="KQ415777">
    <property type="protein sequence ID" value="KOG00569.1"/>
    <property type="molecule type" value="Genomic_DNA"/>
</dbReference>
<organism evidence="2">
    <name type="scientific">Octopus bimaculoides</name>
    <name type="common">California two-spotted octopus</name>
    <dbReference type="NCBI Taxonomy" id="37653"/>
    <lineage>
        <taxon>Eukaryota</taxon>
        <taxon>Metazoa</taxon>
        <taxon>Spiralia</taxon>
        <taxon>Lophotrochozoa</taxon>
        <taxon>Mollusca</taxon>
        <taxon>Cephalopoda</taxon>
        <taxon>Coleoidea</taxon>
        <taxon>Octopodiformes</taxon>
        <taxon>Octopoda</taxon>
        <taxon>Incirrata</taxon>
        <taxon>Octopodidae</taxon>
        <taxon>Octopus</taxon>
    </lineage>
</organism>
<proteinExistence type="predicted"/>
<accession>A0A0L8IHR5</accession>
<evidence type="ECO:0000313" key="2">
    <source>
        <dbReference type="EMBL" id="KOG00569.1"/>
    </source>
</evidence>
<protein>
    <submittedName>
        <fullName evidence="2">Uncharacterized protein</fullName>
    </submittedName>
</protein>
<feature type="region of interest" description="Disordered" evidence="1">
    <location>
        <begin position="1"/>
        <end position="87"/>
    </location>
</feature>
<evidence type="ECO:0000256" key="1">
    <source>
        <dbReference type="SAM" id="MobiDB-lite"/>
    </source>
</evidence>
<sequence length="87" mass="10671">MASSKGKVWGKYRTKEEEEEEEEEEKKTKEKSQSQTNREREREREREKMKQRKERRVEEEIRCGVRIMPPVDSQSEEKLEKRQESLV</sequence>
<feature type="compositionally biased region" description="Basic and acidic residues" evidence="1">
    <location>
        <begin position="75"/>
        <end position="87"/>
    </location>
</feature>
<feature type="compositionally biased region" description="Basic and acidic residues" evidence="1">
    <location>
        <begin position="25"/>
        <end position="48"/>
    </location>
</feature>
<reference evidence="2" key="1">
    <citation type="submission" date="2015-07" db="EMBL/GenBank/DDBJ databases">
        <title>MeaNS - Measles Nucleotide Surveillance Program.</title>
        <authorList>
            <person name="Tran T."/>
            <person name="Druce J."/>
        </authorList>
    </citation>
    <scope>NUCLEOTIDE SEQUENCE</scope>
    <source>
        <strain evidence="2">UCB-OBI-ISO-001</strain>
        <tissue evidence="2">Gonad</tissue>
    </source>
</reference>
<dbReference type="AlphaFoldDB" id="A0A0L8IHR5"/>
<name>A0A0L8IHR5_OCTBM</name>
<gene>
    <name evidence="2" type="ORF">OCBIM_22000498mg</name>
</gene>